<sequence>MKEQTMNAENATVESRLSTADMPMEKVRDSLPDASPVRLVRELTLSKPIERKEGCITHVEISAVAGQSGSLRGLSVADLASMKADAMKIWLSRVLSPSLNKQELDELATGDFMALCVMAADFLAPTPFGDAKKAAMEA</sequence>
<proteinExistence type="predicted"/>
<name>A0AC61TII0_EDWTA</name>
<accession>A0AC61TII0</accession>
<dbReference type="EMBL" id="CP084506">
    <property type="protein sequence ID" value="UCQ00315.1"/>
    <property type="molecule type" value="Genomic_DNA"/>
</dbReference>
<keyword evidence="2" id="KW-1185">Reference proteome</keyword>
<organism evidence="1 2">
    <name type="scientific">Edwardsiella tarda ATCC 15947 = NBRC 105688</name>
    <dbReference type="NCBI Taxonomy" id="667121"/>
    <lineage>
        <taxon>Bacteria</taxon>
        <taxon>Pseudomonadati</taxon>
        <taxon>Pseudomonadota</taxon>
        <taxon>Gammaproteobacteria</taxon>
        <taxon>Enterobacterales</taxon>
        <taxon>Hafniaceae</taxon>
        <taxon>Edwardsiella</taxon>
    </lineage>
</organism>
<reference evidence="1" key="1">
    <citation type="submission" date="2021-09" db="EMBL/GenBank/DDBJ databases">
        <title>Comparative genomics of Edwardsiella genus reveals species-based diversity.</title>
        <authorList>
            <person name="Tekedar H.C."/>
            <person name="Kumru S."/>
            <person name="Waldbieser G.C."/>
            <person name="Reichley S.R."/>
            <person name="Lawrence M.L."/>
            <person name="Griffin M.J."/>
        </authorList>
    </citation>
    <scope>NUCLEOTIDE SEQUENCE</scope>
    <source>
        <strain evidence="1">ATCC 15947</strain>
    </source>
</reference>
<evidence type="ECO:0000313" key="1">
    <source>
        <dbReference type="EMBL" id="UCQ00315.1"/>
    </source>
</evidence>
<gene>
    <name evidence="1" type="ORF">DCL27_00430</name>
</gene>
<evidence type="ECO:0000313" key="2">
    <source>
        <dbReference type="Proteomes" id="UP000245918"/>
    </source>
</evidence>
<dbReference type="Proteomes" id="UP000245918">
    <property type="component" value="Chromosome"/>
</dbReference>
<protein>
    <submittedName>
        <fullName evidence="1">Phage tail protein</fullName>
    </submittedName>
</protein>